<dbReference type="InterPro" id="IPR012340">
    <property type="entry name" value="NA-bd_OB-fold"/>
</dbReference>
<dbReference type="InterPro" id="IPR051270">
    <property type="entry name" value="Tyrosine-tRNA_ligase_regulator"/>
</dbReference>
<evidence type="ECO:0000313" key="10">
    <source>
        <dbReference type="Proteomes" id="UP000276133"/>
    </source>
</evidence>
<dbReference type="Pfam" id="PF01588">
    <property type="entry name" value="tRNA_bind"/>
    <property type="match status" value="1"/>
</dbReference>
<gene>
    <name evidence="9" type="ORF">BpHYR1_001551</name>
</gene>
<dbReference type="AlphaFoldDB" id="A0A3M7Q9C1"/>
<comment type="subcellular location">
    <subcellularLocation>
        <location evidence="1">Cytoplasm</location>
    </subcellularLocation>
</comment>
<keyword evidence="5" id="KW-0648">Protein biosynthesis</keyword>
<dbReference type="PROSITE" id="PS50886">
    <property type="entry name" value="TRBD"/>
    <property type="match status" value="1"/>
</dbReference>
<dbReference type="FunFam" id="2.40.50.140:FF:000047">
    <property type="entry name" value="tyrosine--tRNA ligase, cytoplasmic isoform X2"/>
    <property type="match status" value="1"/>
</dbReference>
<proteinExistence type="predicted"/>
<protein>
    <submittedName>
        <fullName evidence="9">Aminoacyl tRNA synthase complex-interacting multifunctional 1</fullName>
    </submittedName>
</protein>
<accession>A0A3M7Q9C1</accession>
<keyword evidence="10" id="KW-1185">Reference proteome</keyword>
<evidence type="ECO:0000256" key="1">
    <source>
        <dbReference type="ARBA" id="ARBA00004496"/>
    </source>
</evidence>
<keyword evidence="4 6" id="KW-0694">RNA-binding</keyword>
<feature type="domain" description="TRNA-binding" evidence="8">
    <location>
        <begin position="153"/>
        <end position="254"/>
    </location>
</feature>
<dbReference type="EMBL" id="REGN01006881">
    <property type="protein sequence ID" value="RNA07996.1"/>
    <property type="molecule type" value="Genomic_DNA"/>
</dbReference>
<keyword evidence="3 6" id="KW-0820">tRNA-binding</keyword>
<dbReference type="InterPro" id="IPR002547">
    <property type="entry name" value="tRNA-bd_dom"/>
</dbReference>
<keyword evidence="2" id="KW-0963">Cytoplasm</keyword>
<dbReference type="Proteomes" id="UP000276133">
    <property type="component" value="Unassembled WGS sequence"/>
</dbReference>
<dbReference type="OrthoDB" id="197206at2759"/>
<name>A0A3M7Q9C1_BRAPC</name>
<evidence type="ECO:0000256" key="7">
    <source>
        <dbReference type="SAM" id="MobiDB-lite"/>
    </source>
</evidence>
<evidence type="ECO:0000256" key="4">
    <source>
        <dbReference type="ARBA" id="ARBA00022884"/>
    </source>
</evidence>
<evidence type="ECO:0000256" key="5">
    <source>
        <dbReference type="ARBA" id="ARBA00022917"/>
    </source>
</evidence>
<reference evidence="9 10" key="1">
    <citation type="journal article" date="2018" name="Sci. Rep.">
        <title>Genomic signatures of local adaptation to the degree of environmental predictability in rotifers.</title>
        <authorList>
            <person name="Franch-Gras L."/>
            <person name="Hahn C."/>
            <person name="Garcia-Roger E.M."/>
            <person name="Carmona M.J."/>
            <person name="Serra M."/>
            <person name="Gomez A."/>
        </authorList>
    </citation>
    <scope>NUCLEOTIDE SEQUENCE [LARGE SCALE GENOMIC DNA]</scope>
    <source>
        <strain evidence="9">HYR1</strain>
    </source>
</reference>
<evidence type="ECO:0000256" key="3">
    <source>
        <dbReference type="ARBA" id="ARBA00022555"/>
    </source>
</evidence>
<evidence type="ECO:0000313" key="9">
    <source>
        <dbReference type="EMBL" id="RNA07996.1"/>
    </source>
</evidence>
<dbReference type="GO" id="GO:0000049">
    <property type="term" value="F:tRNA binding"/>
    <property type="evidence" value="ECO:0007669"/>
    <property type="project" value="UniProtKB-UniRule"/>
</dbReference>
<organism evidence="9 10">
    <name type="scientific">Brachionus plicatilis</name>
    <name type="common">Marine rotifer</name>
    <name type="synonym">Brachionus muelleri</name>
    <dbReference type="NCBI Taxonomy" id="10195"/>
    <lineage>
        <taxon>Eukaryota</taxon>
        <taxon>Metazoa</taxon>
        <taxon>Spiralia</taxon>
        <taxon>Gnathifera</taxon>
        <taxon>Rotifera</taxon>
        <taxon>Eurotatoria</taxon>
        <taxon>Monogononta</taxon>
        <taxon>Pseudotrocha</taxon>
        <taxon>Ploima</taxon>
        <taxon>Brachionidae</taxon>
        <taxon>Brachionus</taxon>
    </lineage>
</organism>
<dbReference type="GO" id="GO:0006412">
    <property type="term" value="P:translation"/>
    <property type="evidence" value="ECO:0007669"/>
    <property type="project" value="UniProtKB-KW"/>
</dbReference>
<feature type="region of interest" description="Disordered" evidence="7">
    <location>
        <begin position="101"/>
        <end position="149"/>
    </location>
</feature>
<dbReference type="SUPFAM" id="SSF50249">
    <property type="entry name" value="Nucleic acid-binding proteins"/>
    <property type="match status" value="1"/>
</dbReference>
<dbReference type="GO" id="GO:0005737">
    <property type="term" value="C:cytoplasm"/>
    <property type="evidence" value="ECO:0007669"/>
    <property type="project" value="UniProtKB-SubCell"/>
</dbReference>
<feature type="compositionally biased region" description="Basic and acidic residues" evidence="7">
    <location>
        <begin position="118"/>
        <end position="149"/>
    </location>
</feature>
<dbReference type="STRING" id="10195.A0A3M7Q9C1"/>
<sequence length="314" mass="35027">MIRLIRATENRLSDFNVLSFRSSFLKLTNSIKLDKKMVQTLSVEELRKRSAQAQELIEKLQNQIQQIKKQTTPESMSEKVKMLQRENEQLRNEVEQLKKELENAEHKPSEPVSSAPKPEAKKSEAKQKPAKQTEAKPKQEPKKAAAPVDEKVDFSKLDLRVGKIVKVEKHPDADSLYVEQIDLGEGKLRNVCSGLVKHIPLEGMQDKMVLVLCNLKPSKLRGVLSEAMVMCASTPEKVELLVPPPGAQIGDKITVEGFIGEPAPEINPKNNIFGLVQGDLKTDDNLNATYQGKLWQIAGKGPVTTSTLKNVPIK</sequence>
<dbReference type="PANTHER" id="PTHR11586">
    <property type="entry name" value="TRNA-AMINOACYLATION COFACTOR ARC1 FAMILY MEMBER"/>
    <property type="match status" value="1"/>
</dbReference>
<dbReference type="CDD" id="cd02799">
    <property type="entry name" value="tRNA_bind_EMAP-II_like"/>
    <property type="match status" value="1"/>
</dbReference>
<dbReference type="PANTHER" id="PTHR11586:SF33">
    <property type="entry name" value="AMINOACYL TRNA SYNTHASE COMPLEX-INTERACTING MULTIFUNCTIONAL PROTEIN 1"/>
    <property type="match status" value="1"/>
</dbReference>
<evidence type="ECO:0000256" key="2">
    <source>
        <dbReference type="ARBA" id="ARBA00022490"/>
    </source>
</evidence>
<dbReference type="Gene3D" id="2.40.50.140">
    <property type="entry name" value="Nucleic acid-binding proteins"/>
    <property type="match status" value="1"/>
</dbReference>
<evidence type="ECO:0000259" key="8">
    <source>
        <dbReference type="PROSITE" id="PS50886"/>
    </source>
</evidence>
<comment type="caution">
    <text evidence="9">The sequence shown here is derived from an EMBL/GenBank/DDBJ whole genome shotgun (WGS) entry which is preliminary data.</text>
</comment>
<evidence type="ECO:0000256" key="6">
    <source>
        <dbReference type="PROSITE-ProRule" id="PRU00209"/>
    </source>
</evidence>